<keyword evidence="2" id="KW-0472">Membrane</keyword>
<gene>
    <name evidence="3" type="ORF">SAMN05421730_102356</name>
</gene>
<feature type="transmembrane region" description="Helical" evidence="2">
    <location>
        <begin position="16"/>
        <end position="35"/>
    </location>
</feature>
<dbReference type="Proteomes" id="UP000199315">
    <property type="component" value="Unassembled WGS sequence"/>
</dbReference>
<keyword evidence="2" id="KW-1133">Transmembrane helix</keyword>
<feature type="compositionally biased region" description="Acidic residues" evidence="1">
    <location>
        <begin position="66"/>
        <end position="75"/>
    </location>
</feature>
<feature type="compositionally biased region" description="Polar residues" evidence="1">
    <location>
        <begin position="115"/>
        <end position="131"/>
    </location>
</feature>
<feature type="compositionally biased region" description="Acidic residues" evidence="1">
    <location>
        <begin position="84"/>
        <end position="93"/>
    </location>
</feature>
<proteinExistence type="predicted"/>
<dbReference type="EMBL" id="FMKA01000023">
    <property type="protein sequence ID" value="SCP98642.1"/>
    <property type="molecule type" value="Genomic_DNA"/>
</dbReference>
<evidence type="ECO:0000256" key="2">
    <source>
        <dbReference type="SAM" id="Phobius"/>
    </source>
</evidence>
<accession>A0A1D3TWK4</accession>
<dbReference type="AlphaFoldDB" id="A0A1D3TWK4"/>
<keyword evidence="4" id="KW-1185">Reference proteome</keyword>
<evidence type="ECO:0000256" key="1">
    <source>
        <dbReference type="SAM" id="MobiDB-lite"/>
    </source>
</evidence>
<organism evidence="3 4">
    <name type="scientific">Anaerobium acetethylicum</name>
    <dbReference type="NCBI Taxonomy" id="1619234"/>
    <lineage>
        <taxon>Bacteria</taxon>
        <taxon>Bacillati</taxon>
        <taxon>Bacillota</taxon>
        <taxon>Clostridia</taxon>
        <taxon>Lachnospirales</taxon>
        <taxon>Lachnospiraceae</taxon>
        <taxon>Anaerobium</taxon>
    </lineage>
</organism>
<sequence length="283" mass="30938">MKEQLKRLWKEHRKSMIAVFVLSSLVVGTLIYNSLDSKGNSEKVLADTDAVEEQIEEATPTSLEEPAAEAEEATAVDEKATIEEAGEQEEPAEMESIIAGKMTAKPVTADKSTTKSEPQASDEIQATNQEKTAGKQISEPATVPNTEPATEPVQPVPAPTAVPVQENKYVPISEGWKDSRSAKGDITSAQKADLDSMIESWKNEAVSDAELQDRIMKYLDEQGIAYMEVSVTSKGYALYDVIPEIELRDGGNLYSFVGTYSTGKQNPDGTDKTVCYNWSVFVF</sequence>
<dbReference type="RefSeq" id="WP_242875591.1">
    <property type="nucleotide sequence ID" value="NZ_FMKA01000023.1"/>
</dbReference>
<reference evidence="3 4" key="1">
    <citation type="submission" date="2016-09" db="EMBL/GenBank/DDBJ databases">
        <authorList>
            <person name="Capua I."/>
            <person name="De Benedictis P."/>
            <person name="Joannis T."/>
            <person name="Lombin L.H."/>
            <person name="Cattoli G."/>
        </authorList>
    </citation>
    <scope>NUCLEOTIDE SEQUENCE [LARGE SCALE GENOMIC DNA]</scope>
    <source>
        <strain evidence="3 4">GluBS11</strain>
    </source>
</reference>
<protein>
    <submittedName>
        <fullName evidence="3">Uncharacterized protein</fullName>
    </submittedName>
</protein>
<feature type="region of interest" description="Disordered" evidence="1">
    <location>
        <begin position="56"/>
        <end position="159"/>
    </location>
</feature>
<keyword evidence="2" id="KW-0812">Transmembrane</keyword>
<evidence type="ECO:0000313" key="4">
    <source>
        <dbReference type="Proteomes" id="UP000199315"/>
    </source>
</evidence>
<evidence type="ECO:0000313" key="3">
    <source>
        <dbReference type="EMBL" id="SCP98642.1"/>
    </source>
</evidence>
<dbReference type="STRING" id="1619234.SAMN05421730_102356"/>
<name>A0A1D3TWK4_9FIRM</name>